<feature type="chain" id="PRO_5045613572" description="DUF3558 domain-containing protein" evidence="1">
    <location>
        <begin position="18"/>
        <end position="174"/>
    </location>
</feature>
<dbReference type="PROSITE" id="PS51257">
    <property type="entry name" value="PROKAR_LIPOPROTEIN"/>
    <property type="match status" value="1"/>
</dbReference>
<dbReference type="EMBL" id="JBHSFE010000033">
    <property type="protein sequence ID" value="MFC4612287.1"/>
    <property type="molecule type" value="Genomic_DNA"/>
</dbReference>
<evidence type="ECO:0008006" key="4">
    <source>
        <dbReference type="Google" id="ProtNLM"/>
    </source>
</evidence>
<evidence type="ECO:0000256" key="1">
    <source>
        <dbReference type="SAM" id="SignalP"/>
    </source>
</evidence>
<keyword evidence="1" id="KW-0732">Signal</keyword>
<evidence type="ECO:0000313" key="2">
    <source>
        <dbReference type="EMBL" id="MFC4612287.1"/>
    </source>
</evidence>
<proteinExistence type="predicted"/>
<comment type="caution">
    <text evidence="2">The sequence shown here is derived from an EMBL/GenBank/DDBJ whole genome shotgun (WGS) entry which is preliminary data.</text>
</comment>
<gene>
    <name evidence="2" type="ORF">ACFO9E_31725</name>
</gene>
<dbReference type="RefSeq" id="WP_381202287.1">
    <property type="nucleotide sequence ID" value="NZ_JBHSFE010000033.1"/>
</dbReference>
<accession>A0ABV9GEE3</accession>
<name>A0ABV9GEE3_9ACTN</name>
<evidence type="ECO:0000313" key="3">
    <source>
        <dbReference type="Proteomes" id="UP001595993"/>
    </source>
</evidence>
<feature type="signal peptide" evidence="1">
    <location>
        <begin position="1"/>
        <end position="17"/>
    </location>
</feature>
<organism evidence="2 3">
    <name type="scientific">Streptomyces maoxianensis</name>
    <dbReference type="NCBI Taxonomy" id="1459942"/>
    <lineage>
        <taxon>Bacteria</taxon>
        <taxon>Bacillati</taxon>
        <taxon>Actinomycetota</taxon>
        <taxon>Actinomycetes</taxon>
        <taxon>Kitasatosporales</taxon>
        <taxon>Streptomycetaceae</taxon>
        <taxon>Streptomyces</taxon>
    </lineage>
</organism>
<keyword evidence="3" id="KW-1185">Reference proteome</keyword>
<reference evidence="3" key="1">
    <citation type="journal article" date="2019" name="Int. J. Syst. Evol. Microbiol.">
        <title>The Global Catalogue of Microorganisms (GCM) 10K type strain sequencing project: providing services to taxonomists for standard genome sequencing and annotation.</title>
        <authorList>
            <consortium name="The Broad Institute Genomics Platform"/>
            <consortium name="The Broad Institute Genome Sequencing Center for Infectious Disease"/>
            <person name="Wu L."/>
            <person name="Ma J."/>
        </authorList>
    </citation>
    <scope>NUCLEOTIDE SEQUENCE [LARGE SCALE GENOMIC DNA]</scope>
    <source>
        <strain evidence="3">CGMCC 4.7139</strain>
    </source>
</reference>
<sequence length="174" mass="18262">MPRIVCMTAAATAIAVAAAGCSDAPEREYTVPKSLCGITVPEESLSPLLPPGKNVTSEEDTPVPDAITTCKLTVDGDQVLSVERERREAGASARDIAVNQVSVQQPKSAANRAIAYADWAAVSVISCREEGNAEEDISTVIKVLKPGKPDESAMKDLITEYTSALKTQDACSGP</sequence>
<dbReference type="Proteomes" id="UP001595993">
    <property type="component" value="Unassembled WGS sequence"/>
</dbReference>
<protein>
    <recommendedName>
        <fullName evidence="4">DUF3558 domain-containing protein</fullName>
    </recommendedName>
</protein>